<reference evidence="10 11" key="1">
    <citation type="submission" date="2019-01" db="EMBL/GenBank/DDBJ databases">
        <authorList>
            <person name="Chen W.-M."/>
        </authorList>
    </citation>
    <scope>NUCLEOTIDE SEQUENCE [LARGE SCALE GENOMIC DNA]</scope>
    <source>
        <strain evidence="10 11">YBJ-36</strain>
    </source>
</reference>
<evidence type="ECO:0000256" key="4">
    <source>
        <dbReference type="ARBA" id="ARBA00022692"/>
    </source>
</evidence>
<evidence type="ECO:0000313" key="10">
    <source>
        <dbReference type="EMBL" id="RVU01379.1"/>
    </source>
</evidence>
<dbReference type="InterPro" id="IPR008969">
    <property type="entry name" value="CarboxyPept-like_regulatory"/>
</dbReference>
<dbReference type="Pfam" id="PF07715">
    <property type="entry name" value="Plug"/>
    <property type="match status" value="1"/>
</dbReference>
<comment type="caution">
    <text evidence="10">The sequence shown here is derived from an EMBL/GenBank/DDBJ whole genome shotgun (WGS) entry which is preliminary data.</text>
</comment>
<dbReference type="Proteomes" id="UP000282759">
    <property type="component" value="Unassembled WGS sequence"/>
</dbReference>
<dbReference type="NCBIfam" id="TIGR04056">
    <property type="entry name" value="OMP_RagA_SusC"/>
    <property type="match status" value="1"/>
</dbReference>
<dbReference type="SUPFAM" id="SSF56935">
    <property type="entry name" value="Porins"/>
    <property type="match status" value="1"/>
</dbReference>
<dbReference type="Gene3D" id="2.40.170.20">
    <property type="entry name" value="TonB-dependent receptor, beta-barrel domain"/>
    <property type="match status" value="1"/>
</dbReference>
<dbReference type="RefSeq" id="WP_127703754.1">
    <property type="nucleotide sequence ID" value="NZ_SACK01000002.1"/>
</dbReference>
<dbReference type="InterPro" id="IPR037066">
    <property type="entry name" value="Plug_dom_sf"/>
</dbReference>
<comment type="similarity">
    <text evidence="7">Belongs to the TonB-dependent receptor family.</text>
</comment>
<keyword evidence="3 7" id="KW-1134">Transmembrane beta strand</keyword>
<keyword evidence="11" id="KW-1185">Reference proteome</keyword>
<name>A0A437MUM8_9SPHI</name>
<dbReference type="OrthoDB" id="9768177at2"/>
<evidence type="ECO:0000313" key="11">
    <source>
        <dbReference type="Proteomes" id="UP000282759"/>
    </source>
</evidence>
<keyword evidence="6 7" id="KW-0998">Cell outer membrane</keyword>
<dbReference type="InterPro" id="IPR012910">
    <property type="entry name" value="Plug_dom"/>
</dbReference>
<evidence type="ECO:0000256" key="3">
    <source>
        <dbReference type="ARBA" id="ARBA00022452"/>
    </source>
</evidence>
<keyword evidence="8" id="KW-0732">Signal</keyword>
<dbReference type="InterPro" id="IPR023996">
    <property type="entry name" value="TonB-dep_OMP_SusC/RagA"/>
</dbReference>
<dbReference type="Gene3D" id="2.60.40.1120">
    <property type="entry name" value="Carboxypeptidase-like, regulatory domain"/>
    <property type="match status" value="1"/>
</dbReference>
<evidence type="ECO:0000256" key="8">
    <source>
        <dbReference type="SAM" id="SignalP"/>
    </source>
</evidence>
<gene>
    <name evidence="10" type="ORF">EOD41_05285</name>
</gene>
<keyword evidence="5 7" id="KW-0472">Membrane</keyword>
<evidence type="ECO:0000259" key="9">
    <source>
        <dbReference type="Pfam" id="PF07715"/>
    </source>
</evidence>
<dbReference type="NCBIfam" id="TIGR04057">
    <property type="entry name" value="SusC_RagA_signa"/>
    <property type="match status" value="1"/>
</dbReference>
<keyword evidence="2 7" id="KW-0813">Transport</keyword>
<dbReference type="GO" id="GO:0009279">
    <property type="term" value="C:cell outer membrane"/>
    <property type="evidence" value="ECO:0007669"/>
    <property type="project" value="UniProtKB-SubCell"/>
</dbReference>
<dbReference type="Pfam" id="PF13715">
    <property type="entry name" value="CarbopepD_reg_2"/>
    <property type="match status" value="1"/>
</dbReference>
<comment type="subcellular location">
    <subcellularLocation>
        <location evidence="1 7">Cell outer membrane</location>
        <topology evidence="1 7">Multi-pass membrane protein</topology>
    </subcellularLocation>
</comment>
<dbReference type="Gene3D" id="2.170.130.10">
    <property type="entry name" value="TonB-dependent receptor, plug domain"/>
    <property type="match status" value="1"/>
</dbReference>
<evidence type="ECO:0000256" key="7">
    <source>
        <dbReference type="PROSITE-ProRule" id="PRU01360"/>
    </source>
</evidence>
<feature type="chain" id="PRO_5019262441" evidence="8">
    <location>
        <begin position="22"/>
        <end position="1046"/>
    </location>
</feature>
<dbReference type="InterPro" id="IPR039426">
    <property type="entry name" value="TonB-dep_rcpt-like"/>
</dbReference>
<feature type="domain" description="TonB-dependent receptor plug" evidence="9">
    <location>
        <begin position="117"/>
        <end position="225"/>
    </location>
</feature>
<evidence type="ECO:0000256" key="2">
    <source>
        <dbReference type="ARBA" id="ARBA00022448"/>
    </source>
</evidence>
<evidence type="ECO:0000256" key="5">
    <source>
        <dbReference type="ARBA" id="ARBA00023136"/>
    </source>
</evidence>
<dbReference type="SUPFAM" id="SSF49464">
    <property type="entry name" value="Carboxypeptidase regulatory domain-like"/>
    <property type="match status" value="1"/>
</dbReference>
<dbReference type="AlphaFoldDB" id="A0A437MUM8"/>
<accession>A0A437MUM8</accession>
<dbReference type="EMBL" id="SACK01000002">
    <property type="protein sequence ID" value="RVU01379.1"/>
    <property type="molecule type" value="Genomic_DNA"/>
</dbReference>
<proteinExistence type="inferred from homology"/>
<feature type="signal peptide" evidence="8">
    <location>
        <begin position="1"/>
        <end position="21"/>
    </location>
</feature>
<keyword evidence="4 7" id="KW-0812">Transmembrane</keyword>
<evidence type="ECO:0000256" key="1">
    <source>
        <dbReference type="ARBA" id="ARBA00004571"/>
    </source>
</evidence>
<protein>
    <submittedName>
        <fullName evidence="10">SusC/RagA family TonB-linked outer membrane protein</fullName>
    </submittedName>
</protein>
<evidence type="ECO:0000256" key="6">
    <source>
        <dbReference type="ARBA" id="ARBA00023237"/>
    </source>
</evidence>
<dbReference type="InterPro" id="IPR036942">
    <property type="entry name" value="Beta-barrel_TonB_sf"/>
</dbReference>
<sequence length="1046" mass="114251">MKKLLLVSLCFLLLCVTQTFAQNRTITGTVTAKEDGLPVPGVSVTVTGTQIGTQTNADGKYTISVPASAKSLSFSFIGYGVVTMPVDASGVVNASLSSDTRELTEVVVTALGIQRQKRELGYATTTVSATEVNKAKPVNIANGLQGKVSGLNITTQNSGVFEDVRINLRGIRSLLGSNSPLLLLDGVQVPLSYFSALNPNDIESVNILKGANSAAIYGPDAVNGVIVITTKKGSGVKPEITLSNSTQFSSISFFPKFQTQFGSGGYGAYTPYENWSWGDAFDGSDRVVGKTEAGTEPQILKYSPNNSREEFFNTATTVQNDISLKTADTYLSIQDAIINGIVPSDKNRRTGIRLNTAQEYGRLKANVGVNYNQQNYNVFDDDAMSDYNAANNVGLNGGLMNLIFNTPAQIPLTSYKDYKNNPYAMYNNYFNDYGLNPYFAIDNWRKFGKRENLIANIDLNLKATDWLNFTYRAAISSINLNEKSNSTGIQPSPFGITRGFTSIPQTTEDRAYRSNQLSSEFFASFNKTFADDYKVTAIAGTYLRQIETRDTYIGSNSLVVPGIFNLSQRTGELLGSSDPGKSRLLSFYGSVGLSYKGWANLEVTGRNDKTSLLNPEKNSYFYPGVSGSLVLTDAIEALKNNDFLSYVKVRGGWSKSGNANVGTYALRATYSQINGFPYTSVPGYTADDRYPDFNLKPEFIKSTEAGIELGFLKDKITFEATYYNQDNTNQIIPVQVSGATGYTSYLINAASFANRGVEMDLGLNRIITFKDGSVSFKANATYMDSEIKEVYSTLNELAIGGFTYASNYAIKGYPAFVFKATDYLRDDQGRVIVNPETGRPSADPNTKIFGQTMPKWIVGLNPTVTWKNLNLSVLFEYKGGHYVYHDIGQAMAWTGVSAATAVNNRESYVLPNSSYEDPAHPGTYLPNTSYTISNLNDFYTGEFRDVATNFLTKADSWRLREISLSYDVPVKIFGNQSFVKGLSVAVTGRNLFLWVPKTNVYGDPDFSFGTTTGSNLGVSSSNISGVADSQINPPVRTIGGNIVLKF</sequence>
<organism evidence="10 11">
    <name type="scientific">Mucilaginibacter limnophilus</name>
    <dbReference type="NCBI Taxonomy" id="1932778"/>
    <lineage>
        <taxon>Bacteria</taxon>
        <taxon>Pseudomonadati</taxon>
        <taxon>Bacteroidota</taxon>
        <taxon>Sphingobacteriia</taxon>
        <taxon>Sphingobacteriales</taxon>
        <taxon>Sphingobacteriaceae</taxon>
        <taxon>Mucilaginibacter</taxon>
    </lineage>
</organism>
<dbReference type="InterPro" id="IPR023997">
    <property type="entry name" value="TonB-dep_OMP_SusC/RagA_CS"/>
</dbReference>
<dbReference type="PROSITE" id="PS52016">
    <property type="entry name" value="TONB_DEPENDENT_REC_3"/>
    <property type="match status" value="1"/>
</dbReference>